<dbReference type="Pfam" id="PF13966">
    <property type="entry name" value="zf-RVT"/>
    <property type="match status" value="1"/>
</dbReference>
<protein>
    <recommendedName>
        <fullName evidence="1">Reverse transcriptase zinc-binding domain-containing protein</fullName>
    </recommendedName>
</protein>
<evidence type="ECO:0000259" key="1">
    <source>
        <dbReference type="Pfam" id="PF13966"/>
    </source>
</evidence>
<accession>A0ABR2SST7</accession>
<keyword evidence="3" id="KW-1185">Reference proteome</keyword>
<name>A0ABR2SST7_9ROSI</name>
<dbReference type="InterPro" id="IPR026960">
    <property type="entry name" value="RVT-Znf"/>
</dbReference>
<dbReference type="EMBL" id="JBBPBN010000012">
    <property type="protein sequence ID" value="KAK9028336.1"/>
    <property type="molecule type" value="Genomic_DNA"/>
</dbReference>
<proteinExistence type="predicted"/>
<evidence type="ECO:0000313" key="3">
    <source>
        <dbReference type="Proteomes" id="UP001396334"/>
    </source>
</evidence>
<evidence type="ECO:0000313" key="2">
    <source>
        <dbReference type="EMBL" id="KAK9028336.1"/>
    </source>
</evidence>
<feature type="domain" description="Reverse transcriptase zinc-binding" evidence="1">
    <location>
        <begin position="19"/>
        <end position="105"/>
    </location>
</feature>
<comment type="caution">
    <text evidence="2">The sequence shown here is derived from an EMBL/GenBank/DDBJ whole genome shotgun (WGS) entry which is preliminary data.</text>
</comment>
<dbReference type="Proteomes" id="UP001396334">
    <property type="component" value="Unassembled WGS sequence"/>
</dbReference>
<reference evidence="2 3" key="1">
    <citation type="journal article" date="2024" name="G3 (Bethesda)">
        <title>Genome assembly of Hibiscus sabdariffa L. provides insights into metabolisms of medicinal natural products.</title>
        <authorList>
            <person name="Kim T."/>
        </authorList>
    </citation>
    <scope>NUCLEOTIDE SEQUENCE [LARGE SCALE GENOMIC DNA]</scope>
    <source>
        <strain evidence="2">TK-2024</strain>
        <tissue evidence="2">Old leaves</tissue>
    </source>
</reference>
<gene>
    <name evidence="2" type="ORF">V6N11_068143</name>
</gene>
<organism evidence="2 3">
    <name type="scientific">Hibiscus sabdariffa</name>
    <name type="common">roselle</name>
    <dbReference type="NCBI Taxonomy" id="183260"/>
    <lineage>
        <taxon>Eukaryota</taxon>
        <taxon>Viridiplantae</taxon>
        <taxon>Streptophyta</taxon>
        <taxon>Embryophyta</taxon>
        <taxon>Tracheophyta</taxon>
        <taxon>Spermatophyta</taxon>
        <taxon>Magnoliopsida</taxon>
        <taxon>eudicotyledons</taxon>
        <taxon>Gunneridae</taxon>
        <taxon>Pentapetalae</taxon>
        <taxon>rosids</taxon>
        <taxon>malvids</taxon>
        <taxon>Malvales</taxon>
        <taxon>Malvaceae</taxon>
        <taxon>Malvoideae</taxon>
        <taxon>Hibiscus</taxon>
    </lineage>
</organism>
<sequence length="124" mass="14271">MLFLGQASIAWHPSATGNFSVSSAYSIRVGQLDGAVTRVWRLIRPYRGLPKIRLFMWLACRNRLMTNAERVRRHSTLDGNCYFCHDHCEDVDHILRRCPQAVATWQCIIKPSMLQAFMSDDTLT</sequence>